<keyword evidence="6" id="KW-1185">Reference proteome</keyword>
<dbReference type="Pfam" id="PF01501">
    <property type="entry name" value="Glyco_transf_8"/>
    <property type="match status" value="1"/>
</dbReference>
<evidence type="ECO:0000313" key="6">
    <source>
        <dbReference type="Proteomes" id="UP000029714"/>
    </source>
</evidence>
<comment type="caution">
    <text evidence="5">The sequence shown here is derived from an EMBL/GenBank/DDBJ whole genome shotgun (WGS) entry which is preliminary data.</text>
</comment>
<accession>A0A4U8T0M4</accession>
<dbReference type="STRING" id="1548018.LS64_11660"/>
<evidence type="ECO:0000256" key="4">
    <source>
        <dbReference type="SAM" id="Coils"/>
    </source>
</evidence>
<evidence type="ECO:0000256" key="2">
    <source>
        <dbReference type="ARBA" id="ARBA00022679"/>
    </source>
</evidence>
<gene>
    <name evidence="5" type="ORF">LS64_009690</name>
</gene>
<evidence type="ECO:0000256" key="1">
    <source>
        <dbReference type="ARBA" id="ARBA00022676"/>
    </source>
</evidence>
<dbReference type="Gene3D" id="3.90.550.10">
    <property type="entry name" value="Spore Coat Polysaccharide Biosynthesis Protein SpsA, Chain A"/>
    <property type="match status" value="1"/>
</dbReference>
<keyword evidence="1" id="KW-0328">Glycosyltransferase</keyword>
<protein>
    <recommendedName>
        <fullName evidence="7">Glycosyltransferase family 8 protein</fullName>
    </recommendedName>
</protein>
<dbReference type="GO" id="GO:0016757">
    <property type="term" value="F:glycosyltransferase activity"/>
    <property type="evidence" value="ECO:0007669"/>
    <property type="project" value="UniProtKB-KW"/>
</dbReference>
<dbReference type="InterPro" id="IPR029044">
    <property type="entry name" value="Nucleotide-diphossugar_trans"/>
</dbReference>
<dbReference type="EMBL" id="JRMP02000017">
    <property type="protein sequence ID" value="TLD92950.1"/>
    <property type="molecule type" value="Genomic_DNA"/>
</dbReference>
<dbReference type="Proteomes" id="UP000029714">
    <property type="component" value="Unassembled WGS sequence"/>
</dbReference>
<dbReference type="RefSeq" id="WP_118988388.1">
    <property type="nucleotide sequence ID" value="NZ_JRMP02000017.1"/>
</dbReference>
<proteinExistence type="predicted"/>
<dbReference type="InterPro" id="IPR002495">
    <property type="entry name" value="Glyco_trans_8"/>
</dbReference>
<feature type="coiled-coil region" evidence="4">
    <location>
        <begin position="361"/>
        <end position="398"/>
    </location>
</feature>
<evidence type="ECO:0008006" key="7">
    <source>
        <dbReference type="Google" id="ProtNLM"/>
    </source>
</evidence>
<reference evidence="5 6" key="1">
    <citation type="journal article" date="2014" name="Genome Announc.">
        <title>Draft genome sequences of eight enterohepatic helicobacter species isolated from both laboratory and wild rodents.</title>
        <authorList>
            <person name="Sheh A."/>
            <person name="Shen Z."/>
            <person name="Fox J.G."/>
        </authorList>
    </citation>
    <scope>NUCLEOTIDE SEQUENCE [LARGE SCALE GENOMIC DNA]</scope>
    <source>
        <strain evidence="5 6">MIT 97-6194</strain>
    </source>
</reference>
<reference evidence="5 6" key="2">
    <citation type="journal article" date="2016" name="Infect. Immun.">
        <title>Helicobacter saguini, a Novel Helicobacter Isolated from Cotton-Top Tamarins with Ulcerative Colitis, Has Proinflammatory Properties and Induces Typhlocolitis and Dysplasia in Gnotobiotic IL-10-/- Mice.</title>
        <authorList>
            <person name="Shen Z."/>
            <person name="Mannion A."/>
            <person name="Whary M.T."/>
            <person name="Muthupalani S."/>
            <person name="Sheh A."/>
            <person name="Feng Y."/>
            <person name="Gong G."/>
            <person name="Vandamme P."/>
            <person name="Holcombe H.R."/>
            <person name="Paster B.J."/>
            <person name="Fox J.G."/>
        </authorList>
    </citation>
    <scope>NUCLEOTIDE SEQUENCE [LARGE SCALE GENOMIC DNA]</scope>
    <source>
        <strain evidence="5 6">MIT 97-6194</strain>
    </source>
</reference>
<organism evidence="5 6">
    <name type="scientific">Helicobacter saguini</name>
    <dbReference type="NCBI Taxonomy" id="1548018"/>
    <lineage>
        <taxon>Bacteria</taxon>
        <taxon>Pseudomonadati</taxon>
        <taxon>Campylobacterota</taxon>
        <taxon>Epsilonproteobacteria</taxon>
        <taxon>Campylobacterales</taxon>
        <taxon>Helicobacteraceae</taxon>
        <taxon>Helicobacter</taxon>
    </lineage>
</organism>
<keyword evidence="4" id="KW-0175">Coiled coil</keyword>
<dbReference type="PANTHER" id="PTHR13778:SF47">
    <property type="entry name" value="LIPOPOLYSACCHARIDE 1,3-GALACTOSYLTRANSFERASE"/>
    <property type="match status" value="1"/>
</dbReference>
<dbReference type="AlphaFoldDB" id="A0A4U8T0M4"/>
<evidence type="ECO:0000256" key="3">
    <source>
        <dbReference type="ARBA" id="ARBA00022723"/>
    </source>
</evidence>
<sequence>MYHIVFSSSEDYLAYTSVLITSIVKCAKTNDKLDNNGGGGGNNSHINCATNKSTDNIISKENIESNVIDSNNKPFCFHVISDFLKPESIEKVNLMQEELNRIYPCEIRIHIIDDTEFEKLNLPKWGQDEKPKSYATYCRIIFDRFMPRDIDKILYLDVDMLAIKDIRDIFDIDLKDKVMGAVYHSYCKKEILTRNPNTHKNIPIDPLKHYTVSLMLINIKQWREQNIESKIFDLIRTHSSYTGDQDYINVAVNDTIKIPYKYNCSYLTNQEITCTDESDTFSMPYTRKEYEESMNDLRIIHYNSNQKAWSSPYTMMKNYIPTFDIQYTKEWWDMAAQTPYFSDVLMERKIYLDSNELRLYATSMQKILKEFENKINILETKQNIRKRLSRKLKQIINKIRGK</sequence>
<name>A0A4U8T0M4_9HELI</name>
<dbReference type="SUPFAM" id="SSF53448">
    <property type="entry name" value="Nucleotide-diphospho-sugar transferases"/>
    <property type="match status" value="1"/>
</dbReference>
<dbReference type="GO" id="GO:0046872">
    <property type="term" value="F:metal ion binding"/>
    <property type="evidence" value="ECO:0007669"/>
    <property type="project" value="UniProtKB-KW"/>
</dbReference>
<dbReference type="OrthoDB" id="5363698at2"/>
<dbReference type="InterPro" id="IPR050748">
    <property type="entry name" value="Glycosyltrans_8_dom-fam"/>
</dbReference>
<dbReference type="PANTHER" id="PTHR13778">
    <property type="entry name" value="GLYCOSYLTRANSFERASE 8 DOMAIN-CONTAINING PROTEIN"/>
    <property type="match status" value="1"/>
</dbReference>
<evidence type="ECO:0000313" key="5">
    <source>
        <dbReference type="EMBL" id="TLD92950.1"/>
    </source>
</evidence>
<keyword evidence="3" id="KW-0479">Metal-binding</keyword>
<keyword evidence="2" id="KW-0808">Transferase</keyword>